<evidence type="ECO:0000256" key="3">
    <source>
        <dbReference type="ARBA" id="ARBA00023163"/>
    </source>
</evidence>
<dbReference type="RefSeq" id="WP_090858009.1">
    <property type="nucleotide sequence ID" value="NZ_FMZM01000008.1"/>
</dbReference>
<sequence length="210" mass="22022">MTPESARSLPPMRRERLYESLAAHISDFIEAQGLVGGDRLPSERQLAADLGVSRATLSRALASLETRGRIEVRHGVGALVRDPDVPATGGGSGLAEGLSERPPEQVTVAREAMLAGLARAAASHPQDALRTAMLAPDGRPRSFEHTWRCIRRLAESPLMADLDDLLAESAPDPGDTPAVRARLDALAEAIIRADGSAAATACLGLLSGPA</sequence>
<evidence type="ECO:0000256" key="1">
    <source>
        <dbReference type="ARBA" id="ARBA00023015"/>
    </source>
</evidence>
<dbReference type="AlphaFoldDB" id="A0A1G6V1L9"/>
<dbReference type="Proteomes" id="UP000199034">
    <property type="component" value="Unassembled WGS sequence"/>
</dbReference>
<dbReference type="InterPro" id="IPR012318">
    <property type="entry name" value="HTH_CRP"/>
</dbReference>
<dbReference type="STRING" id="1045774.SAMN05421872_108158"/>
<keyword evidence="5" id="KW-1185">Reference proteome</keyword>
<dbReference type="SUPFAM" id="SSF46785">
    <property type="entry name" value="Winged helix' DNA-binding domain"/>
    <property type="match status" value="1"/>
</dbReference>
<keyword evidence="3" id="KW-0804">Transcription</keyword>
<keyword evidence="2" id="KW-0238">DNA-binding</keyword>
<dbReference type="InterPro" id="IPR050679">
    <property type="entry name" value="Bact_HTH_transcr_reg"/>
</dbReference>
<organism evidence="4 5">
    <name type="scientific">Nocardioides lianchengensis</name>
    <dbReference type="NCBI Taxonomy" id="1045774"/>
    <lineage>
        <taxon>Bacteria</taxon>
        <taxon>Bacillati</taxon>
        <taxon>Actinomycetota</taxon>
        <taxon>Actinomycetes</taxon>
        <taxon>Propionibacteriales</taxon>
        <taxon>Nocardioidaceae</taxon>
        <taxon>Nocardioides</taxon>
    </lineage>
</organism>
<dbReference type="InterPro" id="IPR000524">
    <property type="entry name" value="Tscrpt_reg_HTH_GntR"/>
</dbReference>
<dbReference type="EMBL" id="FMZM01000008">
    <property type="protein sequence ID" value="SDD47374.1"/>
    <property type="molecule type" value="Genomic_DNA"/>
</dbReference>
<evidence type="ECO:0000256" key="2">
    <source>
        <dbReference type="ARBA" id="ARBA00023125"/>
    </source>
</evidence>
<dbReference type="InterPro" id="IPR036388">
    <property type="entry name" value="WH-like_DNA-bd_sf"/>
</dbReference>
<dbReference type="PRINTS" id="PR00035">
    <property type="entry name" value="HTHGNTR"/>
</dbReference>
<dbReference type="OrthoDB" id="594134at2"/>
<dbReference type="Pfam" id="PF00392">
    <property type="entry name" value="GntR"/>
    <property type="match status" value="1"/>
</dbReference>
<name>A0A1G6V1L9_9ACTN</name>
<dbReference type="Gene3D" id="1.10.10.10">
    <property type="entry name" value="Winged helix-like DNA-binding domain superfamily/Winged helix DNA-binding domain"/>
    <property type="match status" value="1"/>
</dbReference>
<dbReference type="GO" id="GO:0003700">
    <property type="term" value="F:DNA-binding transcription factor activity"/>
    <property type="evidence" value="ECO:0007669"/>
    <property type="project" value="InterPro"/>
</dbReference>
<dbReference type="SMART" id="SM00345">
    <property type="entry name" value="HTH_GNTR"/>
    <property type="match status" value="1"/>
</dbReference>
<dbReference type="PROSITE" id="PS51063">
    <property type="entry name" value="HTH_CRP_2"/>
    <property type="match status" value="1"/>
</dbReference>
<reference evidence="4 5" key="1">
    <citation type="submission" date="2016-10" db="EMBL/GenBank/DDBJ databases">
        <authorList>
            <person name="de Groot N.N."/>
        </authorList>
    </citation>
    <scope>NUCLEOTIDE SEQUENCE [LARGE SCALE GENOMIC DNA]</scope>
    <source>
        <strain evidence="4 5">CGMCC 4.6858</strain>
    </source>
</reference>
<gene>
    <name evidence="4" type="ORF">SAMN05421872_108158</name>
</gene>
<dbReference type="InterPro" id="IPR036390">
    <property type="entry name" value="WH_DNA-bd_sf"/>
</dbReference>
<dbReference type="GO" id="GO:0003677">
    <property type="term" value="F:DNA binding"/>
    <property type="evidence" value="ECO:0007669"/>
    <property type="project" value="UniProtKB-KW"/>
</dbReference>
<evidence type="ECO:0000313" key="5">
    <source>
        <dbReference type="Proteomes" id="UP000199034"/>
    </source>
</evidence>
<dbReference type="PANTHER" id="PTHR44846">
    <property type="entry name" value="MANNOSYL-D-GLYCERATE TRANSPORT/METABOLISM SYSTEM REPRESSOR MNGR-RELATED"/>
    <property type="match status" value="1"/>
</dbReference>
<accession>A0A1G6V1L9</accession>
<proteinExistence type="predicted"/>
<protein>
    <submittedName>
        <fullName evidence="4">Regulatory protein, gntR family</fullName>
    </submittedName>
</protein>
<dbReference type="CDD" id="cd07377">
    <property type="entry name" value="WHTH_GntR"/>
    <property type="match status" value="1"/>
</dbReference>
<dbReference type="PROSITE" id="PS50949">
    <property type="entry name" value="HTH_GNTR"/>
    <property type="match status" value="1"/>
</dbReference>
<evidence type="ECO:0000313" key="4">
    <source>
        <dbReference type="EMBL" id="SDD47374.1"/>
    </source>
</evidence>
<keyword evidence="1" id="KW-0805">Transcription regulation</keyword>